<comment type="caution">
    <text evidence="1">The sequence shown here is derived from an EMBL/GenBank/DDBJ whole genome shotgun (WGS) entry which is preliminary data.</text>
</comment>
<organism evidence="1 2">
    <name type="scientific">Polarella glacialis</name>
    <name type="common">Dinoflagellate</name>
    <dbReference type="NCBI Taxonomy" id="89957"/>
    <lineage>
        <taxon>Eukaryota</taxon>
        <taxon>Sar</taxon>
        <taxon>Alveolata</taxon>
        <taxon>Dinophyceae</taxon>
        <taxon>Suessiales</taxon>
        <taxon>Suessiaceae</taxon>
        <taxon>Polarella</taxon>
    </lineage>
</organism>
<protein>
    <submittedName>
        <fullName evidence="1">Uncharacterized protein</fullName>
    </submittedName>
</protein>
<dbReference type="EMBL" id="CAJNNW010033941">
    <property type="protein sequence ID" value="CAE8720999.1"/>
    <property type="molecule type" value="Genomic_DNA"/>
</dbReference>
<sequence>MPGVIEAALEAWAECRPDGMTLAEELVPQLLPNIAVLVPGGLETPESARRLNELFNSQAPVGGAPPVFLQMLKPRRGQVHFLYFWQAFSEAAKLVAGGGSTSSSAQPRDTQGRLDVELEQLRDRVLQRIEAQKTEQLSTVVLVDEVHSSASSSGLPGYWREVLEGLGALEQIQALNLEELTAVMIAWLHDASSWLELQNRSAASQGGAASRADRGKSADRRDLEEKGIPVYLHVYDVSQEESV</sequence>
<dbReference type="Proteomes" id="UP000626109">
    <property type="component" value="Unassembled WGS sequence"/>
</dbReference>
<evidence type="ECO:0000313" key="1">
    <source>
        <dbReference type="EMBL" id="CAE8720999.1"/>
    </source>
</evidence>
<evidence type="ECO:0000313" key="2">
    <source>
        <dbReference type="Proteomes" id="UP000626109"/>
    </source>
</evidence>
<proteinExistence type="predicted"/>
<reference evidence="1" key="1">
    <citation type="submission" date="2021-02" db="EMBL/GenBank/DDBJ databases">
        <authorList>
            <person name="Dougan E. K."/>
            <person name="Rhodes N."/>
            <person name="Thang M."/>
            <person name="Chan C."/>
        </authorList>
    </citation>
    <scope>NUCLEOTIDE SEQUENCE</scope>
</reference>
<name>A0A813L7T8_POLGL</name>
<accession>A0A813L7T8</accession>
<gene>
    <name evidence="1" type="ORF">PGLA2088_LOCUS41663</name>
</gene>
<dbReference type="AlphaFoldDB" id="A0A813L7T8"/>